<dbReference type="Proteomes" id="UP000066737">
    <property type="component" value="Chromosome I"/>
</dbReference>
<dbReference type="STRING" id="1407499.HHUB_1688"/>
<evidence type="ECO:0000259" key="2">
    <source>
        <dbReference type="Pfam" id="PF01978"/>
    </source>
</evidence>
<dbReference type="EMBL" id="LN831302">
    <property type="protein sequence ID" value="CQH51034.1"/>
    <property type="molecule type" value="Genomic_DNA"/>
</dbReference>
<sequence>MTTNENAEEAVDVLQELGLKEYEAKCFVGLTRIPTGTAKKLSEVTDVPRTRIYDAIRVLEAQGLVEVQHSSPQQFRAVPLSEATETLRDQYESRVEQLRDALEAVESVDSETEPSVQEVWTLTGQTAIANRANQLVADADREVVLVVGDDSLLTDELVAQLNAIPEGADLAIGAVSASAQAEIQAAVPDATTFISGLEWLRSDPDAEHDVAIGRLLLVDRSAFLVSSIMPDTHTEQAIFGTGVGNGLVVLARRLMAQGLVPSRDPGQVGE</sequence>
<dbReference type="GeneID" id="26658367"/>
<reference evidence="3" key="1">
    <citation type="submission" date="2015-03" db="EMBL/GenBank/DDBJ databases">
        <authorList>
            <person name="Murphy D."/>
        </authorList>
    </citation>
    <scope>NUCLEOTIDE SEQUENCE</scope>
    <source>
        <strain evidence="3">JI20-1</strain>
    </source>
</reference>
<feature type="coiled-coil region" evidence="1">
    <location>
        <begin position="81"/>
        <end position="108"/>
    </location>
</feature>
<dbReference type="OrthoDB" id="30795at2157"/>
<dbReference type="InterPro" id="IPR051797">
    <property type="entry name" value="TrmB-like"/>
</dbReference>
<dbReference type="InterPro" id="IPR002831">
    <property type="entry name" value="Tscrpt_reg_TrmB_N"/>
</dbReference>
<gene>
    <name evidence="3" type="ORF">HHUB_1688</name>
</gene>
<dbReference type="PANTHER" id="PTHR34293">
    <property type="entry name" value="HTH-TYPE TRANSCRIPTIONAL REGULATOR TRMBL2"/>
    <property type="match status" value="1"/>
</dbReference>
<dbReference type="SUPFAM" id="SSF46785">
    <property type="entry name" value="Winged helix' DNA-binding domain"/>
    <property type="match status" value="1"/>
</dbReference>
<dbReference type="Pfam" id="PF01978">
    <property type="entry name" value="TrmB"/>
    <property type="match status" value="1"/>
</dbReference>
<dbReference type="InterPro" id="IPR036390">
    <property type="entry name" value="WH_DNA-bd_sf"/>
</dbReference>
<protein>
    <submittedName>
        <fullName evidence="3">TrmB family transcription regulator</fullName>
    </submittedName>
</protein>
<keyword evidence="1" id="KW-0175">Coiled coil</keyword>
<dbReference type="Gene3D" id="1.10.10.10">
    <property type="entry name" value="Winged helix-like DNA-binding domain superfamily/Winged helix DNA-binding domain"/>
    <property type="match status" value="1"/>
</dbReference>
<evidence type="ECO:0000256" key="1">
    <source>
        <dbReference type="SAM" id="Coils"/>
    </source>
</evidence>
<evidence type="ECO:0000313" key="4">
    <source>
        <dbReference type="Proteomes" id="UP000066737"/>
    </source>
</evidence>
<dbReference type="InterPro" id="IPR036388">
    <property type="entry name" value="WH-like_DNA-bd_sf"/>
</dbReference>
<organism evidence="3 4">
    <name type="scientific">Halobacterium hubeiense</name>
    <dbReference type="NCBI Taxonomy" id="1407499"/>
    <lineage>
        <taxon>Archaea</taxon>
        <taxon>Methanobacteriati</taxon>
        <taxon>Methanobacteriota</taxon>
        <taxon>Stenosarchaea group</taxon>
        <taxon>Halobacteria</taxon>
        <taxon>Halobacteriales</taxon>
        <taxon>Halobacteriaceae</taxon>
        <taxon>Halobacterium</taxon>
    </lineage>
</organism>
<accession>A0A0U5H0Z1</accession>
<dbReference type="AlphaFoldDB" id="A0A0U5H0Z1"/>
<dbReference type="KEGG" id="hhb:Hhub_1688"/>
<feature type="domain" description="Transcription regulator TrmB N-terminal" evidence="2">
    <location>
        <begin position="14"/>
        <end position="80"/>
    </location>
</feature>
<proteinExistence type="predicted"/>
<evidence type="ECO:0000313" key="3">
    <source>
        <dbReference type="EMBL" id="CQH51034.1"/>
    </source>
</evidence>
<keyword evidence="4" id="KW-1185">Reference proteome</keyword>
<dbReference type="PANTHER" id="PTHR34293:SF1">
    <property type="entry name" value="HTH-TYPE TRANSCRIPTIONAL REGULATOR TRMBL2"/>
    <property type="match status" value="1"/>
</dbReference>
<name>A0A0U5H0Z1_9EURY</name>
<dbReference type="RefSeq" id="WP_059056179.1">
    <property type="nucleotide sequence ID" value="NZ_CEML01000002.1"/>
</dbReference>